<dbReference type="Gene3D" id="3.20.20.80">
    <property type="entry name" value="Glycosidases"/>
    <property type="match status" value="1"/>
</dbReference>
<dbReference type="Proteomes" id="UP001516662">
    <property type="component" value="Unassembled WGS sequence"/>
</dbReference>
<proteinExistence type="predicted"/>
<protein>
    <recommendedName>
        <fullName evidence="3">Family 2 glycosyl transferase</fullName>
    </recommendedName>
</protein>
<gene>
    <name evidence="1" type="ORF">IMZ08_12780</name>
</gene>
<dbReference type="InterPro" id="IPR017853">
    <property type="entry name" value="GH"/>
</dbReference>
<reference evidence="1 2" key="1">
    <citation type="submission" date="2020-10" db="EMBL/GenBank/DDBJ databases">
        <title>Bacillus sp. HD4P25, an endophyte from a halophyte.</title>
        <authorList>
            <person name="Sun J.-Q."/>
        </authorList>
    </citation>
    <scope>NUCLEOTIDE SEQUENCE [LARGE SCALE GENOMIC DNA]</scope>
    <source>
        <strain evidence="1 2">YIM 93174</strain>
    </source>
</reference>
<name>A0ABR9QKB4_9BACI</name>
<evidence type="ECO:0000313" key="1">
    <source>
        <dbReference type="EMBL" id="MBE4908936.1"/>
    </source>
</evidence>
<comment type="caution">
    <text evidence="1">The sequence shown here is derived from an EMBL/GenBank/DDBJ whole genome shotgun (WGS) entry which is preliminary data.</text>
</comment>
<dbReference type="RefSeq" id="WP_193537034.1">
    <property type="nucleotide sequence ID" value="NZ_JAGGKM010000002.1"/>
</dbReference>
<accession>A0ABR9QKB4</accession>
<sequence>MNKRLKIKLPIFLLFILIILAAITSPFWGWQIKPKKTLEVLILDKTVPDETYREHKGVMWALNHLKYVQSDGTKYHLINDYIGFYPKKKNEYGIRNLPENLDPYQMIYIADGYGVYEEEFYESNQLGERSNIIYGGMTSEEIARIREAVFKNGTTLVAEFNTFASPTPSNVKEEFYQLLNIDWTGWIARYFEDLNSDEVPVWIRTNYESQTGESYQFNGSGYVFVNENDKVVILDKSQIGKEGVTFTFTENGESYFDEQTEVTYDYWFDVITPKNEKEVLATYNLTVNESGKDLLRANNIPLQFPAVVQHRNDKYTSYYFAGDYADQAELPGLYQTVGFTTWKKWMTSSSQAGTLPFFWKAYLPMMEVIFEETQGLQKATSTKVEFARENGVKVGAKVSDNYLQIYKNGKWEDILVKGVNMGIAKPGSWPGETNISKAEYYRWFTQIGDMNANVIRVYTIHPPAFYEALYEYNKIAKTPLYLLHGVWVNEEIFHKSQDAFAVENTEEFKAEIRDVIDLIHGNASLPERRGHSSGDYKYDVSPYVLGWILGVEWDPTVVLATNDKHHKMEDYKGEFIYTQNANPFEIWLAEMMNFTIEYEESNYDWQRLVSFTNWPTTDLLDHPSEPHGHEDMVSVNPNVIYSTDQMFSGLFASYHFYPYYPDFLNYEQVYVEYKDHRGEKNNYAGYLNEMKKNHRLPIVVAEFGVPGSRGLTHRNVHGRDQGHHSEEEQGYHNTRLFEDIVQEDMAGGIVFTWQDEWFKRTWNTMDYDNEDRRPYWSNAQTNEQQFGLLSFDPTSSFNNMLKVDGDPSDWSDNGIEPVITSNGKVTNVYVSSDERYLYLRLDLNEKLDEMKTYILFDTIQNQGQASIPGLANLKTEGIDFVLELKGEEHSRLLVDSYYDTFYYHYGNAIPVNERTESVTVKNNGVFHPIRLALNKEVTIRTETGENKTLPFDYYETGKLAYGNGNPISGNYNSLTDASLNQSQNIVEIRLPWQLLNFKDPSLNEVMGDIWSEGGLENSEIIEKIKIGVVVDNGTIETVPKANGSSFDPSIFYGYTLPVWEEPTYHERLKQSYYMMQDLYKSIDVKE</sequence>
<dbReference type="EMBL" id="JADCLJ010000020">
    <property type="protein sequence ID" value="MBE4908936.1"/>
    <property type="molecule type" value="Genomic_DNA"/>
</dbReference>
<evidence type="ECO:0000313" key="2">
    <source>
        <dbReference type="Proteomes" id="UP001516662"/>
    </source>
</evidence>
<organism evidence="1 2">
    <name type="scientific">Litchfieldia luteola</name>
    <dbReference type="NCBI Taxonomy" id="682179"/>
    <lineage>
        <taxon>Bacteria</taxon>
        <taxon>Bacillati</taxon>
        <taxon>Bacillota</taxon>
        <taxon>Bacilli</taxon>
        <taxon>Bacillales</taxon>
        <taxon>Bacillaceae</taxon>
        <taxon>Litchfieldia</taxon>
    </lineage>
</organism>
<keyword evidence="2" id="KW-1185">Reference proteome</keyword>
<evidence type="ECO:0008006" key="3">
    <source>
        <dbReference type="Google" id="ProtNLM"/>
    </source>
</evidence>
<dbReference type="SUPFAM" id="SSF51445">
    <property type="entry name" value="(Trans)glycosidases"/>
    <property type="match status" value="1"/>
</dbReference>